<organism evidence="1 2">
    <name type="scientific">Laceyella sediminis</name>
    <dbReference type="NCBI Taxonomy" id="573074"/>
    <lineage>
        <taxon>Bacteria</taxon>
        <taxon>Bacillati</taxon>
        <taxon>Bacillota</taxon>
        <taxon>Bacilli</taxon>
        <taxon>Bacillales</taxon>
        <taxon>Thermoactinomycetaceae</taxon>
        <taxon>Laceyella</taxon>
    </lineage>
</organism>
<evidence type="ECO:0000313" key="2">
    <source>
        <dbReference type="Proteomes" id="UP000238836"/>
    </source>
</evidence>
<name>A0ABX5ES78_9BACL</name>
<gene>
    <name evidence="1" type="ORF">CLV36_102289</name>
</gene>
<proteinExistence type="predicted"/>
<evidence type="ECO:0000313" key="1">
    <source>
        <dbReference type="EMBL" id="PRZ16578.1"/>
    </source>
</evidence>
<keyword evidence="2" id="KW-1185">Reference proteome</keyword>
<dbReference type="Proteomes" id="UP000238836">
    <property type="component" value="Unassembled WGS sequence"/>
</dbReference>
<accession>A0ABX5ES78</accession>
<dbReference type="EMBL" id="PVTZ01000002">
    <property type="protein sequence ID" value="PRZ16578.1"/>
    <property type="molecule type" value="Genomic_DNA"/>
</dbReference>
<sequence>MIQSGLLFMFIWAAGRLGGQMNMKKNAYEGAGGLRRGAGGRRAVARRPLARVANLLQRHPFVRCRAVGREGFGHVLFEAKEISEEEAGRVRDHNADQI</sequence>
<protein>
    <submittedName>
        <fullName evidence="1">Uncharacterized protein</fullName>
    </submittedName>
</protein>
<reference evidence="1 2" key="1">
    <citation type="submission" date="2018-03" db="EMBL/GenBank/DDBJ databases">
        <title>Genomic Encyclopedia of Archaeal and Bacterial Type Strains, Phase II (KMG-II): from individual species to whole genera.</title>
        <authorList>
            <person name="Goeker M."/>
        </authorList>
    </citation>
    <scope>NUCLEOTIDE SEQUENCE [LARGE SCALE GENOMIC DNA]</scope>
    <source>
        <strain evidence="1 2">RHA1</strain>
    </source>
</reference>
<comment type="caution">
    <text evidence="1">The sequence shown here is derived from an EMBL/GenBank/DDBJ whole genome shotgun (WGS) entry which is preliminary data.</text>
</comment>